<feature type="compositionally biased region" description="Low complexity" evidence="4">
    <location>
        <begin position="922"/>
        <end position="978"/>
    </location>
</feature>
<dbReference type="InterPro" id="IPR028307">
    <property type="entry name" value="Lin-54_fam"/>
</dbReference>
<gene>
    <name evidence="7" type="ORF">TrRE_jg5135</name>
</gene>
<comment type="caution">
    <text evidence="7">The sequence shown here is derived from an EMBL/GenBank/DDBJ whole genome shotgun (WGS) entry which is preliminary data.</text>
</comment>
<evidence type="ECO:0000256" key="5">
    <source>
        <dbReference type="SAM" id="SignalP"/>
    </source>
</evidence>
<organism evidence="7 8">
    <name type="scientific">Triparma retinervis</name>
    <dbReference type="NCBI Taxonomy" id="2557542"/>
    <lineage>
        <taxon>Eukaryota</taxon>
        <taxon>Sar</taxon>
        <taxon>Stramenopiles</taxon>
        <taxon>Ochrophyta</taxon>
        <taxon>Bolidophyceae</taxon>
        <taxon>Parmales</taxon>
        <taxon>Triparmaceae</taxon>
        <taxon>Triparma</taxon>
    </lineage>
</organism>
<feature type="chain" id="PRO_5040983571" description="CRC domain-containing protein" evidence="5">
    <location>
        <begin position="19"/>
        <end position="1038"/>
    </location>
</feature>
<evidence type="ECO:0000256" key="3">
    <source>
        <dbReference type="ARBA" id="ARBA00023242"/>
    </source>
</evidence>
<dbReference type="AlphaFoldDB" id="A0A9W7DU78"/>
<dbReference type="PANTHER" id="PTHR12446">
    <property type="entry name" value="TESMIN/TSO1-RELATED"/>
    <property type="match status" value="1"/>
</dbReference>
<name>A0A9W7DU78_9STRA</name>
<dbReference type="SUPFAM" id="SSF81383">
    <property type="entry name" value="F-box domain"/>
    <property type="match status" value="1"/>
</dbReference>
<feature type="region of interest" description="Disordered" evidence="4">
    <location>
        <begin position="665"/>
        <end position="685"/>
    </location>
</feature>
<dbReference type="InterPro" id="IPR005172">
    <property type="entry name" value="CRC"/>
</dbReference>
<dbReference type="InterPro" id="IPR001810">
    <property type="entry name" value="F-box_dom"/>
</dbReference>
<dbReference type="Gene3D" id="3.40.50.1820">
    <property type="entry name" value="alpha/beta hydrolase"/>
    <property type="match status" value="1"/>
</dbReference>
<reference evidence="7" key="1">
    <citation type="submission" date="2022-07" db="EMBL/GenBank/DDBJ databases">
        <title>Genome analysis of Parmales, a sister group of diatoms, reveals the evolutionary specialization of diatoms from phago-mixotrophs to photoautotrophs.</title>
        <authorList>
            <person name="Ban H."/>
            <person name="Sato S."/>
            <person name="Yoshikawa S."/>
            <person name="Kazumasa Y."/>
            <person name="Nakamura Y."/>
            <person name="Ichinomiya M."/>
            <person name="Saitoh K."/>
            <person name="Sato N."/>
            <person name="Blanc-Mathieu R."/>
            <person name="Endo H."/>
            <person name="Kuwata A."/>
            <person name="Ogata H."/>
        </authorList>
    </citation>
    <scope>NUCLEOTIDE SEQUENCE</scope>
</reference>
<sequence>MLFRPLILAALVVAKAIAKEGEWTCGEDGFWYEGATQTSYTCGDDSGDKDDSSSGDKDDSSGDKGVGCTDTTDGGMPDSYPRTCVSTSTGDRCWYTYVPPHASPGSAYPLVVDLHGGGGCASDSALWSGWQKLSASNGEDNTFVVVWPQGSGGGEWGVAGSEWGVVNAETSDGGKDTFNAPDLEFLAEVIASTDAPVDPERVYFSGFSMGGMMALRFLLERSDLAAGAHCHGGYLVTPAAGTSVTPSESVGVYMTGGDQDDWFAMSEDQFDVWKNINDDGCVESTTSVTLTGSELTDATLKTCGDVDRMVITGMTHVYDERMASLAWEALKGFSRTGAADSLPDAGEVVVPVEEEGKDDESTLDGNGAGGGGVRAEALGFEALSFSVFVSSSTSTATTSTSPNENVPLNAAADSAAAPAPESKLMPSPPPKKRWKRSSASASASSTPVPDAAPAAPAAAAAAAAVQGLMSLPTSPAPKTPLSLRQSLNSFAPGSAAKQSLFQGQGMTPHAINSAQSDMFGGLVFSPGALADLGLEPGETPQKANKGGSADGFEAFITGLSPLPHHPQSHPAQLYLSAYPDSPHAVGSTLLSAPHLQSPPFLSSPDTIKKRRLMSPTWVSIQLGNGDENENFKRVNEEMRKDITRISTGGTQKAGKVVDVREIERRMGGGSKKKSVGGSRNGSSHQVNLNLNAANYPHPNFSHPNPNTNGARGKKKIICNCKKSKCLKLYCECFTALEYCDGCNCVECRNTTEHETLRMEAIKATKAKNANAFRQKISSGNVVNSTHAMGCRCKKSFCLKKYCECYEAGVFCGEKCRCNQCANYIGSHKLIERRKKIKDFQGVQKAEAAQAAQFKPPVQQIQPPPIPTAAPIMEALSPMPLELAAVAKLAAEGLGDVGNLTNLNEELTQEATDEFADAASAAALTAQISSSEETPPNAANANPKATMTSSSSSSSIAAKPSTSLTKVTRSTRSSTTSLLGPKETPASLVVTHVFGLNKPTLQSSNIKIFKHLNNEDLINAGLVSKGFKNIAFDENLWSL</sequence>
<feature type="region of interest" description="Disordered" evidence="4">
    <location>
        <begin position="922"/>
        <end position="981"/>
    </location>
</feature>
<feature type="domain" description="CRC" evidence="6">
    <location>
        <begin position="714"/>
        <end position="825"/>
    </location>
</feature>
<evidence type="ECO:0000313" key="7">
    <source>
        <dbReference type="EMBL" id="GMH50893.1"/>
    </source>
</evidence>
<dbReference type="InterPro" id="IPR029058">
    <property type="entry name" value="AB_hydrolase_fold"/>
</dbReference>
<dbReference type="InterPro" id="IPR033467">
    <property type="entry name" value="Tesmin/TSO1-like_CXC"/>
</dbReference>
<evidence type="ECO:0000259" key="6">
    <source>
        <dbReference type="PROSITE" id="PS51634"/>
    </source>
</evidence>
<evidence type="ECO:0000256" key="2">
    <source>
        <dbReference type="ARBA" id="ARBA00007267"/>
    </source>
</evidence>
<accession>A0A9W7DU78</accession>
<evidence type="ECO:0000313" key="8">
    <source>
        <dbReference type="Proteomes" id="UP001165082"/>
    </source>
</evidence>
<dbReference type="PANTHER" id="PTHR12446:SF34">
    <property type="entry name" value="PROTEIN LIN-54 HOMOLOG"/>
    <property type="match status" value="1"/>
</dbReference>
<dbReference type="Gene3D" id="1.20.1280.50">
    <property type="match status" value="1"/>
</dbReference>
<evidence type="ECO:0000256" key="1">
    <source>
        <dbReference type="ARBA" id="ARBA00004123"/>
    </source>
</evidence>
<keyword evidence="3" id="KW-0539">Nucleus</keyword>
<dbReference type="EMBL" id="BRXZ01001961">
    <property type="protein sequence ID" value="GMH50893.1"/>
    <property type="molecule type" value="Genomic_DNA"/>
</dbReference>
<keyword evidence="5" id="KW-0732">Signal</keyword>
<dbReference type="GO" id="GO:0006355">
    <property type="term" value="P:regulation of DNA-templated transcription"/>
    <property type="evidence" value="ECO:0007669"/>
    <property type="project" value="TreeGrafter"/>
</dbReference>
<dbReference type="SUPFAM" id="SSF53474">
    <property type="entry name" value="alpha/beta-Hydrolases"/>
    <property type="match status" value="1"/>
</dbReference>
<dbReference type="Proteomes" id="UP001165082">
    <property type="component" value="Unassembled WGS sequence"/>
</dbReference>
<comment type="subcellular location">
    <subcellularLocation>
        <location evidence="1">Nucleus</location>
    </subcellularLocation>
</comment>
<protein>
    <recommendedName>
        <fullName evidence="6">CRC domain-containing protein</fullName>
    </recommendedName>
</protein>
<dbReference type="OrthoDB" id="6283463at2759"/>
<proteinExistence type="inferred from homology"/>
<evidence type="ECO:0000256" key="4">
    <source>
        <dbReference type="SAM" id="MobiDB-lite"/>
    </source>
</evidence>
<keyword evidence="8" id="KW-1185">Reference proteome</keyword>
<dbReference type="Pfam" id="PF12937">
    <property type="entry name" value="F-box-like"/>
    <property type="match status" value="1"/>
</dbReference>
<feature type="region of interest" description="Disordered" evidence="4">
    <location>
        <begin position="412"/>
        <end position="452"/>
    </location>
</feature>
<feature type="compositionally biased region" description="Basic and acidic residues" evidence="4">
    <location>
        <begin position="49"/>
        <end position="62"/>
    </location>
</feature>
<dbReference type="SMART" id="SM01114">
    <property type="entry name" value="CXC"/>
    <property type="match status" value="2"/>
</dbReference>
<dbReference type="Pfam" id="PF03638">
    <property type="entry name" value="TCR"/>
    <property type="match status" value="2"/>
</dbReference>
<dbReference type="InterPro" id="IPR036047">
    <property type="entry name" value="F-box-like_dom_sf"/>
</dbReference>
<dbReference type="InterPro" id="IPR000801">
    <property type="entry name" value="Esterase-like"/>
</dbReference>
<dbReference type="GO" id="GO:0005634">
    <property type="term" value="C:nucleus"/>
    <property type="evidence" value="ECO:0007669"/>
    <property type="project" value="UniProtKB-SubCell"/>
</dbReference>
<comment type="similarity">
    <text evidence="2">Belongs to the lin-54 family.</text>
</comment>
<dbReference type="PROSITE" id="PS51634">
    <property type="entry name" value="CRC"/>
    <property type="match status" value="1"/>
</dbReference>
<feature type="signal peptide" evidence="5">
    <location>
        <begin position="1"/>
        <end position="18"/>
    </location>
</feature>
<dbReference type="Pfam" id="PF00756">
    <property type="entry name" value="Esterase"/>
    <property type="match status" value="1"/>
</dbReference>
<feature type="region of interest" description="Disordered" evidence="4">
    <location>
        <begin position="42"/>
        <end position="81"/>
    </location>
</feature>
<feature type="compositionally biased region" description="Low complexity" evidence="4">
    <location>
        <begin position="437"/>
        <end position="452"/>
    </location>
</feature>